<dbReference type="Gene3D" id="3.40.50.1220">
    <property type="entry name" value="TPP-binding domain"/>
    <property type="match status" value="1"/>
</dbReference>
<evidence type="ECO:0000313" key="7">
    <source>
        <dbReference type="EMBL" id="KON30379.1"/>
    </source>
</evidence>
<dbReference type="InterPro" id="IPR017896">
    <property type="entry name" value="4Fe4S_Fe-S-bd"/>
</dbReference>
<comment type="caution">
    <text evidence="7">The sequence shown here is derived from an EMBL/GenBank/DDBJ whole genome shotgun (WGS) entry which is preliminary data.</text>
</comment>
<dbReference type="InterPro" id="IPR033947">
    <property type="entry name" value="ETF_alpha_N"/>
</dbReference>
<keyword evidence="4" id="KW-0274">FAD</keyword>
<organism evidence="7 8">
    <name type="scientific">miscellaneous Crenarchaeota group-15 archaeon DG-45</name>
    <dbReference type="NCBI Taxonomy" id="1685127"/>
    <lineage>
        <taxon>Archaea</taxon>
        <taxon>Candidatus Bathyarchaeota</taxon>
        <taxon>MCG-15</taxon>
    </lineage>
</organism>
<evidence type="ECO:0000256" key="4">
    <source>
        <dbReference type="ARBA" id="ARBA00022827"/>
    </source>
</evidence>
<dbReference type="PROSITE" id="PS00696">
    <property type="entry name" value="ETF_ALPHA"/>
    <property type="match status" value="1"/>
</dbReference>
<dbReference type="InterPro" id="IPR001308">
    <property type="entry name" value="ETF_a/FixB"/>
</dbReference>
<dbReference type="EMBL" id="LFWZ01000033">
    <property type="protein sequence ID" value="KON30379.1"/>
    <property type="molecule type" value="Genomic_DNA"/>
</dbReference>
<dbReference type="InterPro" id="IPR029035">
    <property type="entry name" value="DHS-like_NAD/FAD-binding_dom"/>
</dbReference>
<dbReference type="GO" id="GO:0016491">
    <property type="term" value="F:oxidoreductase activity"/>
    <property type="evidence" value="ECO:0007669"/>
    <property type="project" value="UniProtKB-ARBA"/>
</dbReference>
<dbReference type="PANTHER" id="PTHR43153">
    <property type="entry name" value="ELECTRON TRANSFER FLAVOPROTEIN ALPHA"/>
    <property type="match status" value="1"/>
</dbReference>
<dbReference type="SUPFAM" id="SSF54862">
    <property type="entry name" value="4Fe-4S ferredoxins"/>
    <property type="match status" value="1"/>
</dbReference>
<dbReference type="InterPro" id="IPR018206">
    <property type="entry name" value="ETF_asu_C_CS"/>
</dbReference>
<evidence type="ECO:0000256" key="2">
    <source>
        <dbReference type="ARBA" id="ARBA00022448"/>
    </source>
</evidence>
<feature type="domain" description="4Fe-4S ferredoxin-type" evidence="6">
    <location>
        <begin position="30"/>
        <end position="56"/>
    </location>
</feature>
<dbReference type="GO" id="GO:0050660">
    <property type="term" value="F:flavin adenine dinucleotide binding"/>
    <property type="evidence" value="ECO:0007669"/>
    <property type="project" value="InterPro"/>
</dbReference>
<dbReference type="SUPFAM" id="SSF52467">
    <property type="entry name" value="DHS-like NAD/FAD-binding domain"/>
    <property type="match status" value="1"/>
</dbReference>
<protein>
    <submittedName>
        <fullName evidence="7">Electron transfer flavoprotein subunit alpha</fullName>
    </submittedName>
</protein>
<dbReference type="Pfam" id="PF01012">
    <property type="entry name" value="ETF"/>
    <property type="match status" value="1"/>
</dbReference>
<dbReference type="GO" id="GO:0009055">
    <property type="term" value="F:electron transfer activity"/>
    <property type="evidence" value="ECO:0007669"/>
    <property type="project" value="InterPro"/>
</dbReference>
<keyword evidence="3" id="KW-0285">Flavoprotein</keyword>
<dbReference type="Proteomes" id="UP000037210">
    <property type="component" value="Unassembled WGS sequence"/>
</dbReference>
<evidence type="ECO:0000256" key="1">
    <source>
        <dbReference type="ARBA" id="ARBA00005817"/>
    </source>
</evidence>
<keyword evidence="5" id="KW-0249">Electron transport</keyword>
<dbReference type="GO" id="GO:0033539">
    <property type="term" value="P:fatty acid beta-oxidation using acyl-CoA dehydrogenase"/>
    <property type="evidence" value="ECO:0007669"/>
    <property type="project" value="TreeGrafter"/>
</dbReference>
<dbReference type="AlphaFoldDB" id="A0A0M0BPK2"/>
<dbReference type="InterPro" id="IPR017900">
    <property type="entry name" value="4Fe4S_Fe_S_CS"/>
</dbReference>
<accession>A0A0M0BPK2</accession>
<dbReference type="Gene3D" id="3.40.50.620">
    <property type="entry name" value="HUPs"/>
    <property type="match status" value="1"/>
</dbReference>
<feature type="domain" description="4Fe-4S ferredoxin-type" evidence="6">
    <location>
        <begin position="1"/>
        <end position="28"/>
    </location>
</feature>
<evidence type="ECO:0000256" key="5">
    <source>
        <dbReference type="ARBA" id="ARBA00022982"/>
    </source>
</evidence>
<dbReference type="Pfam" id="PF00766">
    <property type="entry name" value="ETF_alpha"/>
    <property type="match status" value="1"/>
</dbReference>
<dbReference type="Gene3D" id="3.30.70.20">
    <property type="match status" value="1"/>
</dbReference>
<dbReference type="PROSITE" id="PS00198">
    <property type="entry name" value="4FE4S_FER_1"/>
    <property type="match status" value="1"/>
</dbReference>
<dbReference type="Pfam" id="PF00037">
    <property type="entry name" value="Fer4"/>
    <property type="match status" value="2"/>
</dbReference>
<comment type="similarity">
    <text evidence="1">Belongs to the ETF alpha-subunit/FixB family.</text>
</comment>
<keyword evidence="2" id="KW-0813">Transport</keyword>
<evidence type="ECO:0000313" key="8">
    <source>
        <dbReference type="Proteomes" id="UP000037210"/>
    </source>
</evidence>
<dbReference type="CDD" id="cd01715">
    <property type="entry name" value="ETF_alpha"/>
    <property type="match status" value="1"/>
</dbReference>
<evidence type="ECO:0000256" key="3">
    <source>
        <dbReference type="ARBA" id="ARBA00022630"/>
    </source>
</evidence>
<dbReference type="InterPro" id="IPR014731">
    <property type="entry name" value="ETF_asu_C"/>
</dbReference>
<dbReference type="PROSITE" id="PS51379">
    <property type="entry name" value="4FE4S_FER_2"/>
    <property type="match status" value="2"/>
</dbReference>
<evidence type="ECO:0000259" key="6">
    <source>
        <dbReference type="PROSITE" id="PS51379"/>
    </source>
</evidence>
<proteinExistence type="inferred from homology"/>
<dbReference type="SUPFAM" id="SSF52402">
    <property type="entry name" value="Adenine nucleotide alpha hydrolases-like"/>
    <property type="match status" value="1"/>
</dbReference>
<dbReference type="PATRIC" id="fig|1685127.3.peg.1124"/>
<name>A0A0M0BPK2_9ARCH</name>
<dbReference type="SMART" id="SM00893">
    <property type="entry name" value="ETF"/>
    <property type="match status" value="1"/>
</dbReference>
<reference evidence="7 8" key="1">
    <citation type="submission" date="2015-06" db="EMBL/GenBank/DDBJ databases">
        <title>New insights into the roles of widespread benthic archaea in carbon and nitrogen cycling.</title>
        <authorList>
            <person name="Lazar C.S."/>
            <person name="Baker B.J."/>
            <person name="Seitz K.W."/>
            <person name="Hyde A.S."/>
            <person name="Dick G.J."/>
            <person name="Hinrichs K.-U."/>
            <person name="Teske A.P."/>
        </authorList>
    </citation>
    <scope>NUCLEOTIDE SEQUENCE [LARGE SCALE GENOMIC DNA]</scope>
    <source>
        <strain evidence="7">DG-45</strain>
    </source>
</reference>
<dbReference type="PANTHER" id="PTHR43153:SF1">
    <property type="entry name" value="ELECTRON TRANSFER FLAVOPROTEIN SUBUNIT ALPHA, MITOCHONDRIAL"/>
    <property type="match status" value="1"/>
</dbReference>
<sequence>MQVSKEACIRCGLCAPACPFACITLVDGFPVISEDCSLCHACVEACPEGAIAIREALGEVDLSEYRGVLVFAEHREGRVHPVAYELLGKGRELADELKEPLYAVIVGSGVGRWAEELVARGADRVFVYDNPAVATFRDDPYAALLEDLAREVKPSIFLIGATAIGRSLGPRVAARLETGLTADCTGLEVDPETRLLVQTRPAFGGNIMATIICPDRRPQMSTVRYKVMPEAERDPTRRGEIVERPADLERLPDRVKVLDFQPAEDEVSIVDADIVVSGGKGLGDPDGFKLIAELARALGGAVGASRPTVDEGWIEYRHQVGLSGRTVRPKLYMACGISGSVQHQAGMRTSDVIIAINSDREAPIFGIASLGAVGDLYEVIPRLIEKIKERRKVG</sequence>
<dbReference type="InterPro" id="IPR014729">
    <property type="entry name" value="Rossmann-like_a/b/a_fold"/>
</dbReference>
<gene>
    <name evidence="7" type="ORF">AC482_04055</name>
</gene>
<dbReference type="PIRSF" id="PIRSF000089">
    <property type="entry name" value="Electra_flavoP_a"/>
    <property type="match status" value="1"/>
</dbReference>
<dbReference type="InterPro" id="IPR014730">
    <property type="entry name" value="ETF_a/b_N"/>
</dbReference>